<dbReference type="Proteomes" id="UP000255277">
    <property type="component" value="Unassembled WGS sequence"/>
</dbReference>
<reference evidence="3 4" key="1">
    <citation type="submission" date="2018-06" db="EMBL/GenBank/DDBJ databases">
        <authorList>
            <consortium name="Pathogen Informatics"/>
            <person name="Doyle S."/>
        </authorList>
    </citation>
    <scope>NUCLEOTIDE SEQUENCE [LARGE SCALE GENOMIC DNA]</scope>
    <source>
        <strain evidence="3 4">NCTC12195</strain>
    </source>
</reference>
<gene>
    <name evidence="3" type="ORF">NCTC12195_00314</name>
    <name evidence="2" type="ORF">SGA02_20890</name>
</gene>
<dbReference type="RefSeq" id="WP_042737826.1">
    <property type="nucleotide sequence ID" value="NZ_BKAX01000006.1"/>
</dbReference>
<organism evidence="3 4">
    <name type="scientific">Staphylococcus gallinarum</name>
    <dbReference type="NCBI Taxonomy" id="1293"/>
    <lineage>
        <taxon>Bacteria</taxon>
        <taxon>Bacillati</taxon>
        <taxon>Bacillota</taxon>
        <taxon>Bacilli</taxon>
        <taxon>Bacillales</taxon>
        <taxon>Staphylococcaceae</taxon>
        <taxon>Staphylococcus</taxon>
    </lineage>
</organism>
<dbReference type="EMBL" id="BKAX01000006">
    <property type="protein sequence ID" value="GEQ06261.1"/>
    <property type="molecule type" value="Genomic_DNA"/>
</dbReference>
<evidence type="ECO:0000313" key="5">
    <source>
        <dbReference type="Proteomes" id="UP000321057"/>
    </source>
</evidence>
<evidence type="ECO:0000313" key="4">
    <source>
        <dbReference type="Proteomes" id="UP000255277"/>
    </source>
</evidence>
<feature type="transmembrane region" description="Helical" evidence="1">
    <location>
        <begin position="9"/>
        <end position="26"/>
    </location>
</feature>
<evidence type="ECO:0000313" key="2">
    <source>
        <dbReference type="EMBL" id="GEQ06261.1"/>
    </source>
</evidence>
<evidence type="ECO:0000256" key="1">
    <source>
        <dbReference type="SAM" id="Phobius"/>
    </source>
</evidence>
<keyword evidence="1" id="KW-1133">Transmembrane helix</keyword>
<keyword evidence="5" id="KW-1185">Reference proteome</keyword>
<name>A0A0D0SQU8_STAGA</name>
<reference evidence="2 5" key="2">
    <citation type="submission" date="2019-07" db="EMBL/GenBank/DDBJ databases">
        <title>Whole genome shotgun sequence of Staphylococcus gallinarum NBRC 109767.</title>
        <authorList>
            <person name="Hosoyama A."/>
            <person name="Uohara A."/>
            <person name="Ohji S."/>
            <person name="Ichikawa N."/>
        </authorList>
    </citation>
    <scope>NUCLEOTIDE SEQUENCE [LARGE SCALE GENOMIC DNA]</scope>
    <source>
        <strain evidence="2 5">NBRC 109767</strain>
    </source>
</reference>
<sequence>MINKINKKTIAIIIIIGLIALLFTFFKSHTTKLSKDDAIEMDGYKISYNENPGEYQGQLRIPMRVENLKNIDNPINPDKTFKLIADGKEAEMESFSNDSKYVNGTSFSPRMTVSLDIVYKIKGNPKSYKLQIHDRKLLKDKVYEYDITSDISKVN</sequence>
<dbReference type="EMBL" id="UHDK01000001">
    <property type="protein sequence ID" value="SUM30913.1"/>
    <property type="molecule type" value="Genomic_DNA"/>
</dbReference>
<proteinExistence type="predicted"/>
<dbReference type="Proteomes" id="UP000321057">
    <property type="component" value="Unassembled WGS sequence"/>
</dbReference>
<accession>A0A0D0SQU8</accession>
<evidence type="ECO:0000313" key="3">
    <source>
        <dbReference type="EMBL" id="SUM30913.1"/>
    </source>
</evidence>
<dbReference type="STRING" id="1293.SH09_01420"/>
<keyword evidence="1" id="KW-0472">Membrane</keyword>
<dbReference type="AlphaFoldDB" id="A0A0D0SQU8"/>
<keyword evidence="1" id="KW-0812">Transmembrane</keyword>
<protein>
    <recommendedName>
        <fullName evidence="6">DUF5067 domain-containing protein</fullName>
    </recommendedName>
</protein>
<evidence type="ECO:0008006" key="6">
    <source>
        <dbReference type="Google" id="ProtNLM"/>
    </source>
</evidence>
<dbReference type="OrthoDB" id="9945298at2"/>